<reference evidence="3" key="1">
    <citation type="submission" date="2020-10" db="EMBL/GenBank/DDBJ databases">
        <authorList>
            <person name="Gilroy R."/>
        </authorList>
    </citation>
    <scope>NUCLEOTIDE SEQUENCE</scope>
    <source>
        <strain evidence="3">ChiGjej1B1-2707</strain>
    </source>
</reference>
<dbReference type="Proteomes" id="UP000824261">
    <property type="component" value="Unassembled WGS sequence"/>
</dbReference>
<dbReference type="AlphaFoldDB" id="A0A9D1A093"/>
<evidence type="ECO:0000256" key="1">
    <source>
        <dbReference type="ARBA" id="ARBA00009981"/>
    </source>
</evidence>
<organism evidence="3 4">
    <name type="scientific">Candidatus Aveggerthella stercoripullorum</name>
    <dbReference type="NCBI Taxonomy" id="2840688"/>
    <lineage>
        <taxon>Bacteria</taxon>
        <taxon>Bacillati</taxon>
        <taxon>Actinomycetota</taxon>
        <taxon>Coriobacteriia</taxon>
        <taxon>Eggerthellales</taxon>
        <taxon>Eggerthellaceae</taxon>
        <taxon>Eggerthellaceae incertae sedis</taxon>
        <taxon>Candidatus Aveggerthella</taxon>
    </lineage>
</organism>
<dbReference type="InterPro" id="IPR006442">
    <property type="entry name" value="Antitoxin_Phd/YefM"/>
</dbReference>
<comment type="similarity">
    <text evidence="1 2">Belongs to the phD/YefM antitoxin family.</text>
</comment>
<evidence type="ECO:0000256" key="2">
    <source>
        <dbReference type="RuleBase" id="RU362080"/>
    </source>
</evidence>
<evidence type="ECO:0000313" key="4">
    <source>
        <dbReference type="Proteomes" id="UP000824261"/>
    </source>
</evidence>
<dbReference type="InterPro" id="IPR036165">
    <property type="entry name" value="YefM-like_sf"/>
</dbReference>
<comment type="caution">
    <text evidence="3">The sequence shown here is derived from an EMBL/GenBank/DDBJ whole genome shotgun (WGS) entry which is preliminary data.</text>
</comment>
<accession>A0A9D1A093</accession>
<gene>
    <name evidence="3" type="ORF">IAA69_05740</name>
</gene>
<name>A0A9D1A093_9ACTN</name>
<dbReference type="NCBIfam" id="TIGR01552">
    <property type="entry name" value="phd_fam"/>
    <property type="match status" value="1"/>
</dbReference>
<reference evidence="3" key="2">
    <citation type="journal article" date="2021" name="PeerJ">
        <title>Extensive microbial diversity within the chicken gut microbiome revealed by metagenomics and culture.</title>
        <authorList>
            <person name="Gilroy R."/>
            <person name="Ravi A."/>
            <person name="Getino M."/>
            <person name="Pursley I."/>
            <person name="Horton D.L."/>
            <person name="Alikhan N.F."/>
            <person name="Baker D."/>
            <person name="Gharbi K."/>
            <person name="Hall N."/>
            <person name="Watson M."/>
            <person name="Adriaenssens E.M."/>
            <person name="Foster-Nyarko E."/>
            <person name="Jarju S."/>
            <person name="Secka A."/>
            <person name="Antonio M."/>
            <person name="Oren A."/>
            <person name="Chaudhuri R.R."/>
            <person name="La Ragione R."/>
            <person name="Hildebrand F."/>
            <person name="Pallen M.J."/>
        </authorList>
    </citation>
    <scope>NUCLEOTIDE SEQUENCE</scope>
    <source>
        <strain evidence="3">ChiGjej1B1-2707</strain>
    </source>
</reference>
<comment type="function">
    <text evidence="2">Antitoxin component of a type II toxin-antitoxin (TA) system.</text>
</comment>
<dbReference type="Pfam" id="PF02604">
    <property type="entry name" value="PhdYeFM_antitox"/>
    <property type="match status" value="1"/>
</dbReference>
<evidence type="ECO:0000313" key="3">
    <source>
        <dbReference type="EMBL" id="HIR01749.1"/>
    </source>
</evidence>
<proteinExistence type="inferred from homology"/>
<dbReference type="SUPFAM" id="SSF143120">
    <property type="entry name" value="YefM-like"/>
    <property type="match status" value="1"/>
</dbReference>
<sequence>MNESDEGIFQMLDEASAGFPVHLTKNGRGRSAVLDIRDYERIEAEQTLLSELERGKRSAEECMLTSKEAAGLFADRFPETDDGAALIVLAVEDLEA</sequence>
<protein>
    <recommendedName>
        <fullName evidence="2">Antitoxin</fullName>
    </recommendedName>
</protein>
<dbReference type="EMBL" id="DVGB01000070">
    <property type="protein sequence ID" value="HIR01749.1"/>
    <property type="molecule type" value="Genomic_DNA"/>
</dbReference>